<sequence>MIFLLNTVAKCRNVIQRTLSRGIVNPNRLCNTRPYDLNTNVAKDVIIFKYDNPKFFRYLNIFALCQFFFWNYLSHFAFTTLRDAPVDRNTSEDLPFWRRLNLGDNKYRYTLTILCFSIGYGVLALGWMFTLRSVRFLVLRKGGESVSFVTYTPFGINNRIMDVPLSSVSAQESRQAARVQLPLKVKNRAFYYILDKRGSFPNAKLFDYTAGLKRKFT</sequence>
<reference evidence="1" key="1">
    <citation type="submission" date="2022-08" db="UniProtKB">
        <authorList>
            <consortium name="EnsemblMetazoa"/>
        </authorList>
    </citation>
    <scope>IDENTIFICATION</scope>
    <source>
        <strain evidence="1">Israel</strain>
    </source>
</reference>
<dbReference type="VEuPathDB" id="VectorBase:PPAPM1_001583"/>
<dbReference type="EnsemblMetazoa" id="PPAI010703-RA">
    <property type="protein sequence ID" value="PPAI010703-PA"/>
    <property type="gene ID" value="PPAI010703"/>
</dbReference>
<evidence type="ECO:0000313" key="2">
    <source>
        <dbReference type="Proteomes" id="UP000092462"/>
    </source>
</evidence>
<proteinExistence type="predicted"/>
<dbReference type="VEuPathDB" id="VectorBase:PPAI010703"/>
<dbReference type="GO" id="GO:0007399">
    <property type="term" value="P:nervous system development"/>
    <property type="evidence" value="ECO:0007669"/>
    <property type="project" value="TreeGrafter"/>
</dbReference>
<keyword evidence="2" id="KW-1185">Reference proteome</keyword>
<dbReference type="Pfam" id="PF06979">
    <property type="entry name" value="TMEM70"/>
    <property type="match status" value="1"/>
</dbReference>
<dbReference type="PANTHER" id="PTHR14549:SF2">
    <property type="entry name" value="TRANSMEMBRANE PROTEIN 223"/>
    <property type="match status" value="1"/>
</dbReference>
<evidence type="ECO:0000313" key="1">
    <source>
        <dbReference type="EnsemblMetazoa" id="PPAI010703-PA"/>
    </source>
</evidence>
<dbReference type="InterPro" id="IPR045325">
    <property type="entry name" value="TMEM70/TMEM186/TMEM223"/>
</dbReference>
<dbReference type="GO" id="GO:0005739">
    <property type="term" value="C:mitochondrion"/>
    <property type="evidence" value="ECO:0007669"/>
    <property type="project" value="TreeGrafter"/>
</dbReference>
<protein>
    <submittedName>
        <fullName evidence="1">Uncharacterized protein</fullName>
    </submittedName>
</protein>
<dbReference type="PANTHER" id="PTHR14549">
    <property type="entry name" value="TRANSMEMBRANE PROTEIN 223"/>
    <property type="match status" value="1"/>
</dbReference>
<organism evidence="1 2">
    <name type="scientific">Phlebotomus papatasi</name>
    <name type="common">Sandfly</name>
    <dbReference type="NCBI Taxonomy" id="29031"/>
    <lineage>
        <taxon>Eukaryota</taxon>
        <taxon>Metazoa</taxon>
        <taxon>Ecdysozoa</taxon>
        <taxon>Arthropoda</taxon>
        <taxon>Hexapoda</taxon>
        <taxon>Insecta</taxon>
        <taxon>Pterygota</taxon>
        <taxon>Neoptera</taxon>
        <taxon>Endopterygota</taxon>
        <taxon>Diptera</taxon>
        <taxon>Nematocera</taxon>
        <taxon>Psychodoidea</taxon>
        <taxon>Psychodidae</taxon>
        <taxon>Phlebotomus</taxon>
        <taxon>Phlebotomus</taxon>
    </lineage>
</organism>
<dbReference type="EMBL" id="AJVK01019007">
    <property type="status" value="NOT_ANNOTATED_CDS"/>
    <property type="molecule type" value="Genomic_DNA"/>
</dbReference>
<dbReference type="InterPro" id="IPR026100">
    <property type="entry name" value="Tmem223"/>
</dbReference>
<dbReference type="AlphaFoldDB" id="A0A1B0DQB3"/>
<dbReference type="Proteomes" id="UP000092462">
    <property type="component" value="Unassembled WGS sequence"/>
</dbReference>
<name>A0A1B0DQB3_PHLPP</name>
<accession>A0A1B0DQB3</accession>